<feature type="signal peptide" evidence="1">
    <location>
        <begin position="1"/>
        <end position="27"/>
    </location>
</feature>
<protein>
    <submittedName>
        <fullName evidence="3">Uncharacterized protein LOC118273599</fullName>
    </submittedName>
</protein>
<keyword evidence="1" id="KW-0732">Signal</keyword>
<gene>
    <name evidence="3" type="primary">LOC118273599</name>
</gene>
<name>A0A9R0EUK6_SPOFR</name>
<keyword evidence="2" id="KW-1185">Reference proteome</keyword>
<evidence type="ECO:0000256" key="1">
    <source>
        <dbReference type="SAM" id="SignalP"/>
    </source>
</evidence>
<reference evidence="3" key="1">
    <citation type="submission" date="2025-08" db="UniProtKB">
        <authorList>
            <consortium name="RefSeq"/>
        </authorList>
    </citation>
    <scope>IDENTIFICATION</scope>
    <source>
        <tissue evidence="3">Whole larval tissue</tissue>
    </source>
</reference>
<feature type="chain" id="PRO_5040137123" evidence="1">
    <location>
        <begin position="28"/>
        <end position="120"/>
    </location>
</feature>
<dbReference type="GeneID" id="118273599"/>
<sequence length="120" mass="13749">MCLLLNFSFISVHIFISLLILEHVCVSLEIPVNYWPVQNRELTTTRRTRGKLRNMHQRHLGSTLMTHCAKDGVCISSSACDWDHIVQDDKDCLNEHKDVVCCSAANVQIQSNVFTGYDWL</sequence>
<dbReference type="OrthoDB" id="7427511at2759"/>
<evidence type="ECO:0000313" key="3">
    <source>
        <dbReference type="RefSeq" id="XP_050551569.1"/>
    </source>
</evidence>
<dbReference type="RefSeq" id="XP_050551569.1">
    <property type="nucleotide sequence ID" value="XM_050695612.1"/>
</dbReference>
<dbReference type="Proteomes" id="UP000829999">
    <property type="component" value="Chromosome 1"/>
</dbReference>
<evidence type="ECO:0000313" key="2">
    <source>
        <dbReference type="Proteomes" id="UP000829999"/>
    </source>
</evidence>
<proteinExistence type="predicted"/>
<organism evidence="2 3">
    <name type="scientific">Spodoptera frugiperda</name>
    <name type="common">Fall armyworm</name>
    <dbReference type="NCBI Taxonomy" id="7108"/>
    <lineage>
        <taxon>Eukaryota</taxon>
        <taxon>Metazoa</taxon>
        <taxon>Ecdysozoa</taxon>
        <taxon>Arthropoda</taxon>
        <taxon>Hexapoda</taxon>
        <taxon>Insecta</taxon>
        <taxon>Pterygota</taxon>
        <taxon>Neoptera</taxon>
        <taxon>Endopterygota</taxon>
        <taxon>Lepidoptera</taxon>
        <taxon>Glossata</taxon>
        <taxon>Ditrysia</taxon>
        <taxon>Noctuoidea</taxon>
        <taxon>Noctuidae</taxon>
        <taxon>Amphipyrinae</taxon>
        <taxon>Spodoptera</taxon>
    </lineage>
</organism>
<accession>A0A9R0EUK6</accession>
<dbReference type="AlphaFoldDB" id="A0A9R0EUK6"/>